<gene>
    <name evidence="4" type="ORF">ACJMK2_020010</name>
</gene>
<dbReference type="InterPro" id="IPR000488">
    <property type="entry name" value="Death_dom"/>
</dbReference>
<dbReference type="InterPro" id="IPR011029">
    <property type="entry name" value="DEATH-like_dom_sf"/>
</dbReference>
<feature type="compositionally biased region" description="Polar residues" evidence="1">
    <location>
        <begin position="139"/>
        <end position="161"/>
    </location>
</feature>
<dbReference type="PROSITE" id="PS50017">
    <property type="entry name" value="DEATH_DOMAIN"/>
    <property type="match status" value="1"/>
</dbReference>
<dbReference type="PROSITE" id="PS51534">
    <property type="entry name" value="SEFIR"/>
    <property type="match status" value="1"/>
</dbReference>
<evidence type="ECO:0008006" key="6">
    <source>
        <dbReference type="Google" id="ProtNLM"/>
    </source>
</evidence>
<feature type="region of interest" description="Disordered" evidence="1">
    <location>
        <begin position="418"/>
        <end position="503"/>
    </location>
</feature>
<dbReference type="PANTHER" id="PTHR34257:SF2">
    <property type="entry name" value="E3 UBIQUITIN LIGASE TRAF3IP2"/>
    <property type="match status" value="1"/>
</dbReference>
<evidence type="ECO:0000259" key="3">
    <source>
        <dbReference type="PROSITE" id="PS51534"/>
    </source>
</evidence>
<dbReference type="PANTHER" id="PTHR34257">
    <property type="entry name" value="ADAPTER PROTEIN CIKS"/>
    <property type="match status" value="1"/>
</dbReference>
<feature type="domain" description="SEFIR" evidence="3">
    <location>
        <begin position="517"/>
        <end position="671"/>
    </location>
</feature>
<name>A0ABD3U118_SINWO</name>
<evidence type="ECO:0000256" key="1">
    <source>
        <dbReference type="SAM" id="MobiDB-lite"/>
    </source>
</evidence>
<dbReference type="InterPro" id="IPR053047">
    <property type="entry name" value="E3_ubiq_ligase_TRAF3IP2"/>
</dbReference>
<comment type="caution">
    <text evidence="4">The sequence shown here is derived from an EMBL/GenBank/DDBJ whole genome shotgun (WGS) entry which is preliminary data.</text>
</comment>
<protein>
    <recommendedName>
        <fullName evidence="6">Death domain-containing protein</fullName>
    </recommendedName>
</protein>
<feature type="compositionally biased region" description="Basic and acidic residues" evidence="1">
    <location>
        <begin position="104"/>
        <end position="123"/>
    </location>
</feature>
<feature type="domain" description="Death" evidence="2">
    <location>
        <begin position="29"/>
        <end position="100"/>
    </location>
</feature>
<feature type="compositionally biased region" description="Low complexity" evidence="1">
    <location>
        <begin position="472"/>
        <end position="491"/>
    </location>
</feature>
<dbReference type="Gene3D" id="1.10.533.10">
    <property type="entry name" value="Death Domain, Fas"/>
    <property type="match status" value="1"/>
</dbReference>
<evidence type="ECO:0000313" key="5">
    <source>
        <dbReference type="Proteomes" id="UP001634394"/>
    </source>
</evidence>
<proteinExistence type="predicted"/>
<dbReference type="SUPFAM" id="SSF47986">
    <property type="entry name" value="DEATH domain"/>
    <property type="match status" value="1"/>
</dbReference>
<evidence type="ECO:0000313" key="4">
    <source>
        <dbReference type="EMBL" id="KAL3841923.1"/>
    </source>
</evidence>
<dbReference type="Proteomes" id="UP001634394">
    <property type="component" value="Unassembled WGS sequence"/>
</dbReference>
<accession>A0ABD3U118</accession>
<dbReference type="AlphaFoldDB" id="A0ABD3U118"/>
<feature type="region of interest" description="Disordered" evidence="1">
    <location>
        <begin position="104"/>
        <end position="170"/>
    </location>
</feature>
<organism evidence="4 5">
    <name type="scientific">Sinanodonta woodiana</name>
    <name type="common">Chinese pond mussel</name>
    <name type="synonym">Anodonta woodiana</name>
    <dbReference type="NCBI Taxonomy" id="1069815"/>
    <lineage>
        <taxon>Eukaryota</taxon>
        <taxon>Metazoa</taxon>
        <taxon>Spiralia</taxon>
        <taxon>Lophotrochozoa</taxon>
        <taxon>Mollusca</taxon>
        <taxon>Bivalvia</taxon>
        <taxon>Autobranchia</taxon>
        <taxon>Heteroconchia</taxon>
        <taxon>Palaeoheterodonta</taxon>
        <taxon>Unionida</taxon>
        <taxon>Unionoidea</taxon>
        <taxon>Unionidae</taxon>
        <taxon>Unioninae</taxon>
        <taxon>Sinanodonta</taxon>
    </lineage>
</organism>
<evidence type="ECO:0000259" key="2">
    <source>
        <dbReference type="PROSITE" id="PS50017"/>
    </source>
</evidence>
<dbReference type="Pfam" id="PF08357">
    <property type="entry name" value="SEFIR"/>
    <property type="match status" value="1"/>
</dbReference>
<dbReference type="InterPro" id="IPR013568">
    <property type="entry name" value="SEFIR_dom"/>
</dbReference>
<feature type="compositionally biased region" description="Basic and acidic residues" evidence="1">
    <location>
        <begin position="420"/>
        <end position="464"/>
    </location>
</feature>
<dbReference type="Gene3D" id="3.40.50.11530">
    <property type="match status" value="1"/>
</dbReference>
<sequence>MEEKIPFKYVSMQTLFSLANKLDPDSSVMGNNWRMLAEKLGYTTEDILAAEFRQAKHGRNTLKLLYEDYMQKLDSTVNEVIQALKDIDRPDAVKVLQDAMPEIERRYREDASRYRPGEPREGSDMESLPSTPYPYPSYHMSQQSVPSKSTKDSPSFSQNVSLHGDKVMNGNMVNQSKNYRRLNSVGSFNPNVGVHTSEHYGVPNINIPPTSHSNVHPTYSRALSCGQVIDSHRKQPKSESMVVHHTMGNHTTQFYHESMDHSPSIQEDPLPVPLGLIRAQQFAQHSQGYQSLLRKFDQEDMAIDSGEITMSEAQDMHHGSAVYHRQVSEENNYCQPLVDPMKHGLTLNIPAAVQRSQARKIGENDIFYSPGPTPTTPISPMVKLEEMAKDNRFRPDRDYELLMQEKIKQELIQKKIPVGHLDERNRNGCTNDRDVSRNTTEKVPKTKAEDSGVKSKGISDKEPHNTFPRIKSSCSTSSSSSSISKSSSSGSNQNTLTKSISMPGDMKPAEFRKAFRHIKVFVTYAIDTTRHVQRVLNLCKCLEKNGFTCCVDMYRRKLNVEDRATWHVKRFREADFILICISKKYKEEMDAWDPEDSDGADADMEDENDNFNQLNTKYIYKAMYEEYLKNNNHSNRFIPLLFDGAMVDDIPVWMQDMLRYEWPKQYKDLFWMLTKPEERVRQRVVSAARTQDLKAEPDSQFHYNVKSE</sequence>
<dbReference type="EMBL" id="JBJQND010000017">
    <property type="protein sequence ID" value="KAL3841923.1"/>
    <property type="molecule type" value="Genomic_DNA"/>
</dbReference>
<dbReference type="Pfam" id="PF00531">
    <property type="entry name" value="Death"/>
    <property type="match status" value="1"/>
</dbReference>
<reference evidence="4 5" key="1">
    <citation type="submission" date="2024-11" db="EMBL/GenBank/DDBJ databases">
        <title>Chromosome-level genome assembly of the freshwater bivalve Anodonta woodiana.</title>
        <authorList>
            <person name="Chen X."/>
        </authorList>
    </citation>
    <scope>NUCLEOTIDE SEQUENCE [LARGE SCALE GENOMIC DNA]</scope>
    <source>
        <strain evidence="4">MN2024</strain>
        <tissue evidence="4">Gills</tissue>
    </source>
</reference>
<keyword evidence="5" id="KW-1185">Reference proteome</keyword>